<sequence length="287" mass="32284">MTVTIPRHGAPGPDDEGYASWLVESTIEEIDSLEQSPGMIDALWNSVQTCVMGRATIDPKGSHIDTWEAVVNAMQVGSAVFRVVSAAEGTLECRIHHEMRTLPAMGPRRFANAAAWLDAFWFAIICRDRQRLTQLSEVPMEVLRASGAEHDDYLYHWVAALQAYWTGQKSALVEELSATFERSHPDVVEIAPQDWLRCISYPPVDLFYRFIKRDHDGFHASLVEALELHKAYWTATEDREKDVDGLWAIAPLAIACLAFDGDFPLDVESGYLPVYLLNRSRVGEFDT</sequence>
<keyword evidence="2" id="KW-1185">Reference proteome</keyword>
<protein>
    <recommendedName>
        <fullName evidence="3">Immunity 49 family protein</fullName>
    </recommendedName>
</protein>
<evidence type="ECO:0000313" key="2">
    <source>
        <dbReference type="Proteomes" id="UP000003963"/>
    </source>
</evidence>
<dbReference type="RefSeq" id="WP_009716263.1">
    <property type="nucleotide sequence ID" value="NZ_GG657754.1"/>
</dbReference>
<evidence type="ECO:0008006" key="3">
    <source>
        <dbReference type="Google" id="ProtNLM"/>
    </source>
</evidence>
<proteinExistence type="predicted"/>
<dbReference type="AlphaFoldDB" id="D9WVU6"/>
<dbReference type="EMBL" id="GG657754">
    <property type="protein sequence ID" value="EFL24455.1"/>
    <property type="molecule type" value="Genomic_DNA"/>
</dbReference>
<dbReference type="HOGENOM" id="CLU_062439_1_0_11"/>
<name>D9WVU6_9ACTN</name>
<reference evidence="1 2" key="1">
    <citation type="submission" date="2009-02" db="EMBL/GenBank/DDBJ databases">
        <title>Annotation of Streptomyces hygroscopicus strain ATCC 53653.</title>
        <authorList>
            <consortium name="The Broad Institute Genome Sequencing Platform"/>
            <consortium name="Broad Institute Microbial Sequencing Center"/>
            <person name="Fischbach M."/>
            <person name="Godfrey P."/>
            <person name="Ward D."/>
            <person name="Young S."/>
            <person name="Zeng Q."/>
            <person name="Koehrsen M."/>
            <person name="Alvarado L."/>
            <person name="Berlin A.M."/>
            <person name="Bochicchio J."/>
            <person name="Borenstein D."/>
            <person name="Chapman S.B."/>
            <person name="Chen Z."/>
            <person name="Engels R."/>
            <person name="Freedman E."/>
            <person name="Gellesch M."/>
            <person name="Goldberg J."/>
            <person name="Griggs A."/>
            <person name="Gujja S."/>
            <person name="Heilman E.R."/>
            <person name="Heiman D.I."/>
            <person name="Hepburn T.A."/>
            <person name="Howarth C."/>
            <person name="Jen D."/>
            <person name="Larson L."/>
            <person name="Lewis B."/>
            <person name="Mehta T."/>
            <person name="Park D."/>
            <person name="Pearson M."/>
            <person name="Richards J."/>
            <person name="Roberts A."/>
            <person name="Saif S."/>
            <person name="Shea T.D."/>
            <person name="Shenoy N."/>
            <person name="Sisk P."/>
            <person name="Stolte C."/>
            <person name="Sykes S.N."/>
            <person name="Thomson T."/>
            <person name="Walk T."/>
            <person name="White J."/>
            <person name="Yandava C."/>
            <person name="Straight P."/>
            <person name="Clardy J."/>
            <person name="Hung D."/>
            <person name="Kolter R."/>
            <person name="Mekalanos J."/>
            <person name="Walker S."/>
            <person name="Walsh C.T."/>
            <person name="Wieland-Brown L.C."/>
            <person name="Haas B."/>
            <person name="Nusbaum C."/>
            <person name="Birren B."/>
        </authorList>
    </citation>
    <scope>NUCLEOTIDE SEQUENCE [LARGE SCALE GENOMIC DNA]</scope>
    <source>
        <strain evidence="1 2">ATCC 53653</strain>
    </source>
</reference>
<dbReference type="InterPro" id="IPR029074">
    <property type="entry name" value="Imm49"/>
</dbReference>
<dbReference type="Proteomes" id="UP000003963">
    <property type="component" value="Unassembled WGS sequence"/>
</dbReference>
<gene>
    <name evidence="1" type="ORF">SSOG_04169</name>
</gene>
<dbReference type="OrthoDB" id="3476420at2"/>
<dbReference type="Pfam" id="PF15575">
    <property type="entry name" value="Imm49"/>
    <property type="match status" value="1"/>
</dbReference>
<dbReference type="STRING" id="457427.SSOG_04169"/>
<evidence type="ECO:0000313" key="1">
    <source>
        <dbReference type="EMBL" id="EFL24455.1"/>
    </source>
</evidence>
<accession>D9WVU6</accession>
<organism evidence="1 2">
    <name type="scientific">Streptomyces himastatinicus ATCC 53653</name>
    <dbReference type="NCBI Taxonomy" id="457427"/>
    <lineage>
        <taxon>Bacteria</taxon>
        <taxon>Bacillati</taxon>
        <taxon>Actinomycetota</taxon>
        <taxon>Actinomycetes</taxon>
        <taxon>Kitasatosporales</taxon>
        <taxon>Streptomycetaceae</taxon>
        <taxon>Streptomyces</taxon>
        <taxon>Streptomyces violaceusniger group</taxon>
    </lineage>
</organism>